<sequence>MLPTKSSSECPKVQNPEESNLDVGGVHPLKNVDLDSTQSSCADDERDNTVQTPVSATPSYSNCATNNRKTNHNILITDHTLNVDIFEPRKPSQVCLTAHDPLQIMKKPKLTTDFGNKRLEHVTHTSGINSNLNCNWPLGRTHRPDSLLGLASNMYTMPLSDVMSNSNAKTFL</sequence>
<reference evidence="2 3" key="1">
    <citation type="submission" date="2018-11" db="EMBL/GenBank/DDBJ databases">
        <authorList>
            <consortium name="Pathogen Informatics"/>
        </authorList>
    </citation>
    <scope>NUCLEOTIDE SEQUENCE [LARGE SCALE GENOMIC DNA]</scope>
    <source>
        <strain evidence="2 3">Zambia</strain>
    </source>
</reference>
<accession>A0A183N282</accession>
<name>A0A183N282_9TREM</name>
<keyword evidence="3" id="KW-1185">Reference proteome</keyword>
<feature type="region of interest" description="Disordered" evidence="1">
    <location>
        <begin position="1"/>
        <end position="64"/>
    </location>
</feature>
<dbReference type="Proteomes" id="UP000277204">
    <property type="component" value="Unassembled WGS sequence"/>
</dbReference>
<gene>
    <name evidence="2" type="ORF">SMRZ_LOCUS22407</name>
</gene>
<dbReference type="AlphaFoldDB" id="A0A183N282"/>
<protein>
    <submittedName>
        <fullName evidence="2">Uncharacterized protein</fullName>
    </submittedName>
</protein>
<feature type="compositionally biased region" description="Polar residues" evidence="1">
    <location>
        <begin position="49"/>
        <end position="64"/>
    </location>
</feature>
<dbReference type="EMBL" id="UZAI01019147">
    <property type="protein sequence ID" value="VDP43163.1"/>
    <property type="molecule type" value="Genomic_DNA"/>
</dbReference>
<evidence type="ECO:0000313" key="3">
    <source>
        <dbReference type="Proteomes" id="UP000277204"/>
    </source>
</evidence>
<organism evidence="2 3">
    <name type="scientific">Schistosoma margrebowiei</name>
    <dbReference type="NCBI Taxonomy" id="48269"/>
    <lineage>
        <taxon>Eukaryota</taxon>
        <taxon>Metazoa</taxon>
        <taxon>Spiralia</taxon>
        <taxon>Lophotrochozoa</taxon>
        <taxon>Platyhelminthes</taxon>
        <taxon>Trematoda</taxon>
        <taxon>Digenea</taxon>
        <taxon>Strigeidida</taxon>
        <taxon>Schistosomatoidea</taxon>
        <taxon>Schistosomatidae</taxon>
        <taxon>Schistosoma</taxon>
    </lineage>
</organism>
<proteinExistence type="predicted"/>
<evidence type="ECO:0000256" key="1">
    <source>
        <dbReference type="SAM" id="MobiDB-lite"/>
    </source>
</evidence>
<evidence type="ECO:0000313" key="2">
    <source>
        <dbReference type="EMBL" id="VDP43163.1"/>
    </source>
</evidence>